<evidence type="ECO:0000256" key="2">
    <source>
        <dbReference type="ARBA" id="ARBA00022679"/>
    </source>
</evidence>
<comment type="catalytic activity">
    <reaction evidence="7">
        <text>L-cysteinyl-[protein] + hexadecanoyl-CoA = S-hexadecanoyl-L-cysteinyl-[protein] + CoA</text>
        <dbReference type="Rhea" id="RHEA:36683"/>
        <dbReference type="Rhea" id="RHEA-COMP:10131"/>
        <dbReference type="Rhea" id="RHEA-COMP:11032"/>
        <dbReference type="ChEBI" id="CHEBI:29950"/>
        <dbReference type="ChEBI" id="CHEBI:57287"/>
        <dbReference type="ChEBI" id="CHEBI:57379"/>
        <dbReference type="ChEBI" id="CHEBI:74151"/>
        <dbReference type="EC" id="2.3.1.225"/>
    </reaction>
</comment>
<dbReference type="GO" id="GO:0006612">
    <property type="term" value="P:protein targeting to membrane"/>
    <property type="evidence" value="ECO:0007669"/>
    <property type="project" value="TreeGrafter"/>
</dbReference>
<evidence type="ECO:0000256" key="5">
    <source>
        <dbReference type="ARBA" id="ARBA00023136"/>
    </source>
</evidence>
<comment type="similarity">
    <text evidence="7">Belongs to the DHHC palmitoyltransferase family.</text>
</comment>
<dbReference type="RefSeq" id="XP_024583401.1">
    <property type="nucleotide sequence ID" value="XM_024717954.1"/>
</dbReference>
<evidence type="ECO:0000313" key="10">
    <source>
        <dbReference type="Proteomes" id="UP000054928"/>
    </source>
</evidence>
<dbReference type="GO" id="GO:0005783">
    <property type="term" value="C:endoplasmic reticulum"/>
    <property type="evidence" value="ECO:0007669"/>
    <property type="project" value="TreeGrafter"/>
</dbReference>
<evidence type="ECO:0000256" key="4">
    <source>
        <dbReference type="ARBA" id="ARBA00022989"/>
    </source>
</evidence>
<feature type="transmembrane region" description="Helical" evidence="7">
    <location>
        <begin position="82"/>
        <end position="108"/>
    </location>
</feature>
<dbReference type="GeneID" id="36398751"/>
<keyword evidence="5 7" id="KW-0472">Membrane</keyword>
<comment type="subcellular location">
    <subcellularLocation>
        <location evidence="1">Membrane</location>
        <topology evidence="1">Multi-pass membrane protein</topology>
    </subcellularLocation>
</comment>
<dbReference type="GO" id="GO:0019706">
    <property type="term" value="F:protein-cysteine S-palmitoyltransferase activity"/>
    <property type="evidence" value="ECO:0007669"/>
    <property type="project" value="UniProtKB-EC"/>
</dbReference>
<evidence type="ECO:0000256" key="7">
    <source>
        <dbReference type="RuleBase" id="RU079119"/>
    </source>
</evidence>
<evidence type="ECO:0000259" key="8">
    <source>
        <dbReference type="Pfam" id="PF01529"/>
    </source>
</evidence>
<dbReference type="OrthoDB" id="9909019at2759"/>
<organism evidence="9 10">
    <name type="scientific">Plasmopara halstedii</name>
    <name type="common">Downy mildew of sunflower</name>
    <dbReference type="NCBI Taxonomy" id="4781"/>
    <lineage>
        <taxon>Eukaryota</taxon>
        <taxon>Sar</taxon>
        <taxon>Stramenopiles</taxon>
        <taxon>Oomycota</taxon>
        <taxon>Peronosporomycetes</taxon>
        <taxon>Peronosporales</taxon>
        <taxon>Peronosporaceae</taxon>
        <taxon>Plasmopara</taxon>
    </lineage>
</organism>
<dbReference type="EMBL" id="CCYD01002371">
    <property type="protein sequence ID" value="CEG47032.1"/>
    <property type="molecule type" value="Genomic_DNA"/>
</dbReference>
<comment type="domain">
    <text evidence="7">The DHHC domain is required for palmitoyltransferase activity.</text>
</comment>
<protein>
    <recommendedName>
        <fullName evidence="7">Palmitoyltransferase</fullName>
        <ecNumber evidence="7">2.3.1.225</ecNumber>
    </recommendedName>
</protein>
<keyword evidence="2 7" id="KW-0808">Transferase</keyword>
<dbReference type="AlphaFoldDB" id="A0A0P1AX92"/>
<dbReference type="STRING" id="4781.A0A0P1AX92"/>
<dbReference type="GO" id="GO:0005794">
    <property type="term" value="C:Golgi apparatus"/>
    <property type="evidence" value="ECO:0007669"/>
    <property type="project" value="TreeGrafter"/>
</dbReference>
<keyword evidence="3 7" id="KW-0812">Transmembrane</keyword>
<evidence type="ECO:0000256" key="3">
    <source>
        <dbReference type="ARBA" id="ARBA00022692"/>
    </source>
</evidence>
<keyword evidence="6 7" id="KW-0012">Acyltransferase</keyword>
<proteinExistence type="inferred from homology"/>
<sequence>MTIVAVGLHVVNTTVLIISWRSCETIDPAEPAEKSLPNGWCGVRLSGPRWEKTRYCAQCRKSVPGLDHHCTWLQTCIGKSNYAQFFTVACTGTIQFLLQVVYAGLCLLWLHNHLLDDAGAFDYVVVGCLVTCFVTSFPCMLMYFVLLGFHLWLMILGYGTYEWMLRRRKEQRAKRAKTSTDSSNTQETTSPEIDIAVVKTCEMEAEVQVREVNVL</sequence>
<evidence type="ECO:0000256" key="1">
    <source>
        <dbReference type="ARBA" id="ARBA00004141"/>
    </source>
</evidence>
<dbReference type="EC" id="2.3.1.225" evidence="7"/>
<dbReference type="PANTHER" id="PTHR22883">
    <property type="entry name" value="ZINC FINGER DHHC DOMAIN CONTAINING PROTEIN"/>
    <property type="match status" value="1"/>
</dbReference>
<evidence type="ECO:0000256" key="6">
    <source>
        <dbReference type="ARBA" id="ARBA00023315"/>
    </source>
</evidence>
<name>A0A0P1AX92_PLAHL</name>
<dbReference type="InterPro" id="IPR001594">
    <property type="entry name" value="Palmitoyltrfase_DHHC"/>
</dbReference>
<dbReference type="InterPro" id="IPR039859">
    <property type="entry name" value="PFA4/ZDH16/20/ERF2-like"/>
</dbReference>
<accession>A0A0P1AX92</accession>
<feature type="domain" description="Palmitoyltransferase DHHC" evidence="8">
    <location>
        <begin position="51"/>
        <end position="164"/>
    </location>
</feature>
<feature type="transmembrane region" description="Helical" evidence="7">
    <location>
        <begin position="143"/>
        <end position="165"/>
    </location>
</feature>
<dbReference type="Proteomes" id="UP000054928">
    <property type="component" value="Unassembled WGS sequence"/>
</dbReference>
<reference evidence="10" key="1">
    <citation type="submission" date="2014-09" db="EMBL/GenBank/DDBJ databases">
        <authorList>
            <person name="Sharma Rahul"/>
            <person name="Thines Marco"/>
        </authorList>
    </citation>
    <scope>NUCLEOTIDE SEQUENCE [LARGE SCALE GENOMIC DNA]</scope>
</reference>
<keyword evidence="4 7" id="KW-1133">Transmembrane helix</keyword>
<evidence type="ECO:0000313" key="9">
    <source>
        <dbReference type="EMBL" id="CEG47032.1"/>
    </source>
</evidence>
<dbReference type="PANTHER" id="PTHR22883:SF203">
    <property type="entry name" value="PALMITOYLTRANSFERASE"/>
    <property type="match status" value="1"/>
</dbReference>
<keyword evidence="10" id="KW-1185">Reference proteome</keyword>
<dbReference type="GO" id="GO:0016020">
    <property type="term" value="C:membrane"/>
    <property type="evidence" value="ECO:0007669"/>
    <property type="project" value="UniProtKB-SubCell"/>
</dbReference>
<dbReference type="PROSITE" id="PS50216">
    <property type="entry name" value="DHHC"/>
    <property type="match status" value="1"/>
</dbReference>
<dbReference type="Pfam" id="PF01529">
    <property type="entry name" value="DHHC"/>
    <property type="match status" value="1"/>
</dbReference>